<name>A0AAV8Z9Y6_9CUCU</name>
<proteinExistence type="predicted"/>
<dbReference type="InterPro" id="IPR004119">
    <property type="entry name" value="EcKL"/>
</dbReference>
<protein>
    <recommendedName>
        <fullName evidence="1">CHK kinase-like domain-containing protein</fullName>
    </recommendedName>
</protein>
<dbReference type="SMART" id="SM00587">
    <property type="entry name" value="CHK"/>
    <property type="match status" value="1"/>
</dbReference>
<dbReference type="PANTHER" id="PTHR11012">
    <property type="entry name" value="PROTEIN KINASE-LIKE DOMAIN-CONTAINING"/>
    <property type="match status" value="1"/>
</dbReference>
<dbReference type="PANTHER" id="PTHR11012:SF48">
    <property type="entry name" value="CHK KINASE-LIKE DOMAIN-CONTAINING PROTEIN-RELATED"/>
    <property type="match status" value="1"/>
</dbReference>
<evidence type="ECO:0000259" key="1">
    <source>
        <dbReference type="SMART" id="SM00587"/>
    </source>
</evidence>
<dbReference type="SUPFAM" id="SSF56112">
    <property type="entry name" value="Protein kinase-like (PK-like)"/>
    <property type="match status" value="1"/>
</dbReference>
<dbReference type="Gene3D" id="3.90.1200.10">
    <property type="match status" value="1"/>
</dbReference>
<comment type="caution">
    <text evidence="2">The sequence shown here is derived from an EMBL/GenBank/DDBJ whole genome shotgun (WGS) entry which is preliminary data.</text>
</comment>
<dbReference type="InterPro" id="IPR015897">
    <property type="entry name" value="CHK_kinase-like"/>
</dbReference>
<sequence>MNGVDMGFKIDNILSEEDCKKVLFLLDESKKFIDFRINKYSENVVGFLAEHYLLTISSSDKNERNTFKKYDTFFLKSMPLLNAKQKAYIKNMDVFKKEILMYKNLLSEFLKLTSKPFAPKYYFSKSDECMVIEDISSNYQVCNVEYLNYGKIKGALESLAVFHAASIIFEERRSTAQTPYRINEHFTKELKEGTFSFKEGHVRNMWCKSAAKCLADLTRLFTDNHREIAKKIEDYIFSEEGLRRSLRPSKKYRNVICHDDLWRNNIMFSKNNDCLFVDFQLTRYTPPVFDVLLMLNINVEREYLNQNIWLFLEMYYGFLKNELSLNNIDIENVLSKDDFITSVEDYTLAALTEAGLYGTNVYLPEHISKVVVSNMDVFEEFSFKNRSPFIMKEFGSNEAYRKRFSNVLVPLFNMFEEV</sequence>
<evidence type="ECO:0000313" key="2">
    <source>
        <dbReference type="EMBL" id="KAJ8960276.1"/>
    </source>
</evidence>
<organism evidence="2 3">
    <name type="scientific">Aromia moschata</name>
    <dbReference type="NCBI Taxonomy" id="1265417"/>
    <lineage>
        <taxon>Eukaryota</taxon>
        <taxon>Metazoa</taxon>
        <taxon>Ecdysozoa</taxon>
        <taxon>Arthropoda</taxon>
        <taxon>Hexapoda</taxon>
        <taxon>Insecta</taxon>
        <taxon>Pterygota</taxon>
        <taxon>Neoptera</taxon>
        <taxon>Endopterygota</taxon>
        <taxon>Coleoptera</taxon>
        <taxon>Polyphaga</taxon>
        <taxon>Cucujiformia</taxon>
        <taxon>Chrysomeloidea</taxon>
        <taxon>Cerambycidae</taxon>
        <taxon>Cerambycinae</taxon>
        <taxon>Callichromatini</taxon>
        <taxon>Aromia</taxon>
    </lineage>
</organism>
<dbReference type="Pfam" id="PF02958">
    <property type="entry name" value="EcKL"/>
    <property type="match status" value="1"/>
</dbReference>
<feature type="domain" description="CHK kinase-like" evidence="1">
    <location>
        <begin position="130"/>
        <end position="325"/>
    </location>
</feature>
<dbReference type="EMBL" id="JAPWTK010000009">
    <property type="protein sequence ID" value="KAJ8960276.1"/>
    <property type="molecule type" value="Genomic_DNA"/>
</dbReference>
<evidence type="ECO:0000313" key="3">
    <source>
        <dbReference type="Proteomes" id="UP001162162"/>
    </source>
</evidence>
<accession>A0AAV8Z9Y6</accession>
<gene>
    <name evidence="2" type="ORF">NQ318_004001</name>
</gene>
<reference evidence="2" key="1">
    <citation type="journal article" date="2023" name="Insect Mol. Biol.">
        <title>Genome sequencing provides insights into the evolution of gene families encoding plant cell wall-degrading enzymes in longhorned beetles.</title>
        <authorList>
            <person name="Shin N.R."/>
            <person name="Okamura Y."/>
            <person name="Kirsch R."/>
            <person name="Pauchet Y."/>
        </authorList>
    </citation>
    <scope>NUCLEOTIDE SEQUENCE</scope>
    <source>
        <strain evidence="2">AMC_N1</strain>
    </source>
</reference>
<dbReference type="InterPro" id="IPR011009">
    <property type="entry name" value="Kinase-like_dom_sf"/>
</dbReference>
<dbReference type="Proteomes" id="UP001162162">
    <property type="component" value="Unassembled WGS sequence"/>
</dbReference>
<dbReference type="AlphaFoldDB" id="A0AAV8Z9Y6"/>
<keyword evidence="3" id="KW-1185">Reference proteome</keyword>